<dbReference type="AlphaFoldDB" id="A0A840PRI4"/>
<dbReference type="EMBL" id="JACHGN010000032">
    <property type="protein sequence ID" value="MBB5139717.1"/>
    <property type="molecule type" value="Genomic_DNA"/>
</dbReference>
<dbReference type="Proteomes" id="UP000578449">
    <property type="component" value="Unassembled WGS sequence"/>
</dbReference>
<evidence type="ECO:0000313" key="2">
    <source>
        <dbReference type="Proteomes" id="UP000578449"/>
    </source>
</evidence>
<proteinExistence type="predicted"/>
<sequence>MDTPASQWVTSREFGRVAFGPGRIAATDWTSEWKPAKKRTTRVRWLTFPGEVYVHGLFEETGEWLRSASTDRPRFTAGHIDVLDPAVLKAVLATTTTTRPVPGGLTRHDGVITVGALYELDPSLRLGIDLKPNRAERKIKIAWRLWFGKDRLVRRVRATWTEPVDRKIPDQSHRVDLRVTGWGGKVEITRPPADLVREADENGVAPRELPVPLHPVR</sequence>
<evidence type="ECO:0000313" key="1">
    <source>
        <dbReference type="EMBL" id="MBB5139717.1"/>
    </source>
</evidence>
<accession>A0A840PRI4</accession>
<comment type="caution">
    <text evidence="1">The sequence shown here is derived from an EMBL/GenBank/DDBJ whole genome shotgun (WGS) entry which is preliminary data.</text>
</comment>
<name>A0A840PRI4_9ACTN</name>
<gene>
    <name evidence="1" type="ORF">HNP84_009481</name>
</gene>
<dbReference type="RefSeq" id="WP_185056536.1">
    <property type="nucleotide sequence ID" value="NZ_BAABIX010000034.1"/>
</dbReference>
<organism evidence="1 2">
    <name type="scientific">Thermocatellispora tengchongensis</name>
    <dbReference type="NCBI Taxonomy" id="1073253"/>
    <lineage>
        <taxon>Bacteria</taxon>
        <taxon>Bacillati</taxon>
        <taxon>Actinomycetota</taxon>
        <taxon>Actinomycetes</taxon>
        <taxon>Streptosporangiales</taxon>
        <taxon>Streptosporangiaceae</taxon>
        <taxon>Thermocatellispora</taxon>
    </lineage>
</organism>
<keyword evidence="2" id="KW-1185">Reference proteome</keyword>
<reference evidence="1 2" key="1">
    <citation type="submission" date="2020-08" db="EMBL/GenBank/DDBJ databases">
        <title>Genomic Encyclopedia of Type Strains, Phase IV (KMG-IV): sequencing the most valuable type-strain genomes for metagenomic binning, comparative biology and taxonomic classification.</title>
        <authorList>
            <person name="Goeker M."/>
        </authorList>
    </citation>
    <scope>NUCLEOTIDE SEQUENCE [LARGE SCALE GENOMIC DNA]</scope>
    <source>
        <strain evidence="1 2">DSM 45615</strain>
    </source>
</reference>
<protein>
    <submittedName>
        <fullName evidence="1">Uncharacterized protein</fullName>
    </submittedName>
</protein>